<dbReference type="InterPro" id="IPR006619">
    <property type="entry name" value="PGRP_domain_met/bac"/>
</dbReference>
<feature type="disulfide bond" evidence="7">
    <location>
        <begin position="30"/>
        <end position="153"/>
    </location>
</feature>
<keyword evidence="4 6" id="KW-0391">Immunity</keyword>
<feature type="domain" description="N-acetylmuramoyl-L-alanine amidase" evidence="9">
    <location>
        <begin position="39"/>
        <end position="179"/>
    </location>
</feature>
<evidence type="ECO:0000259" key="10">
    <source>
        <dbReference type="SMART" id="SM00701"/>
    </source>
</evidence>
<sequence>MLKVFSIFLIIFVSINGLCILILYLIPIECPRIVSREQWGAVPPKNDSGSIAKVPWVVIHHSATINCTTEAACERLMRSIQNFHMETNDWDDIGYNFMVGENGAVYTGRGWTTQGAHTVGFNSRSIGIAFIGTFIDKIPNVAARAAARQLIQCGVSLAHIHPQYNIIGHRQAALTECPGESLFHEISNWPRFEPNP</sequence>
<keyword evidence="8" id="KW-0472">Membrane</keyword>
<evidence type="ECO:0000259" key="9">
    <source>
        <dbReference type="SMART" id="SM00644"/>
    </source>
</evidence>
<evidence type="ECO:0000256" key="2">
    <source>
        <dbReference type="ARBA" id="ARBA00022588"/>
    </source>
</evidence>
<feature type="disulfide bond" evidence="7">
    <location>
        <begin position="67"/>
        <end position="73"/>
    </location>
</feature>
<evidence type="ECO:0000313" key="11">
    <source>
        <dbReference type="EMBL" id="JAB59541.1"/>
    </source>
</evidence>
<evidence type="ECO:0000256" key="3">
    <source>
        <dbReference type="ARBA" id="ARBA00022729"/>
    </source>
</evidence>
<organism evidence="11">
    <name type="scientific">Corethrella appendiculata</name>
    <dbReference type="NCBI Taxonomy" id="1370023"/>
    <lineage>
        <taxon>Eukaryota</taxon>
        <taxon>Metazoa</taxon>
        <taxon>Ecdysozoa</taxon>
        <taxon>Arthropoda</taxon>
        <taxon>Hexapoda</taxon>
        <taxon>Insecta</taxon>
        <taxon>Pterygota</taxon>
        <taxon>Neoptera</taxon>
        <taxon>Endopterygota</taxon>
        <taxon>Diptera</taxon>
        <taxon>Nematocera</taxon>
        <taxon>Culicoidea</taxon>
        <taxon>Chaoboridae</taxon>
        <taxon>Corethrella</taxon>
    </lineage>
</organism>
<evidence type="ECO:0000256" key="8">
    <source>
        <dbReference type="SAM" id="Phobius"/>
    </source>
</evidence>
<keyword evidence="8" id="KW-0812">Transmembrane</keyword>
<keyword evidence="2 6" id="KW-0399">Innate immunity</keyword>
<dbReference type="InterPro" id="IPR017331">
    <property type="entry name" value="Peptidoglycan_recognition"/>
</dbReference>
<feature type="transmembrane region" description="Helical" evidence="8">
    <location>
        <begin position="6"/>
        <end position="26"/>
    </location>
</feature>
<dbReference type="GO" id="GO:0009253">
    <property type="term" value="P:peptidoglycan catabolic process"/>
    <property type="evidence" value="ECO:0007669"/>
    <property type="project" value="InterPro"/>
</dbReference>
<keyword evidence="3" id="KW-0732">Signal</keyword>
<reference evidence="11" key="1">
    <citation type="journal article" date="2014" name="Insect Biochem. Mol. Biol.">
        <title>An insight into the sialome of the frog biting fly, Corethrella appendiculata.</title>
        <authorList>
            <person name="Ribeiro J.M.C."/>
            <person name="Chagas A.C."/>
            <person name="Pham V.M."/>
            <person name="Lounibos L.P."/>
            <person name="Calvo E."/>
        </authorList>
    </citation>
    <scope>NUCLEOTIDE SEQUENCE</scope>
    <source>
        <tissue evidence="11">Salivary glands</tissue>
    </source>
</reference>
<proteinExistence type="evidence at transcript level"/>
<dbReference type="SMART" id="SM00701">
    <property type="entry name" value="PGRP"/>
    <property type="match status" value="1"/>
</dbReference>
<keyword evidence="5 7" id="KW-1015">Disulfide bond</keyword>
<evidence type="ECO:0000256" key="5">
    <source>
        <dbReference type="ARBA" id="ARBA00023157"/>
    </source>
</evidence>
<dbReference type="PANTHER" id="PTHR11022:SF75">
    <property type="entry name" value="PEPTIDOGLYCAN-RECOGNITION PROTEIN SB1-RELATED"/>
    <property type="match status" value="1"/>
</dbReference>
<dbReference type="GO" id="GO:0008270">
    <property type="term" value="F:zinc ion binding"/>
    <property type="evidence" value="ECO:0007669"/>
    <property type="project" value="InterPro"/>
</dbReference>
<dbReference type="GO" id="GO:0045087">
    <property type="term" value="P:innate immune response"/>
    <property type="evidence" value="ECO:0007669"/>
    <property type="project" value="UniProtKB-KW"/>
</dbReference>
<dbReference type="Pfam" id="PF01510">
    <property type="entry name" value="Amidase_2"/>
    <property type="match status" value="1"/>
</dbReference>
<keyword evidence="8" id="KW-1133">Transmembrane helix</keyword>
<dbReference type="InterPro" id="IPR002502">
    <property type="entry name" value="Amidase_domain"/>
</dbReference>
<dbReference type="PANTHER" id="PTHR11022">
    <property type="entry name" value="PEPTIDOGLYCAN RECOGNITION PROTEIN"/>
    <property type="match status" value="1"/>
</dbReference>
<evidence type="ECO:0000256" key="4">
    <source>
        <dbReference type="ARBA" id="ARBA00022859"/>
    </source>
</evidence>
<name>U5EZQ9_9DIPT</name>
<dbReference type="SMART" id="SM00644">
    <property type="entry name" value="Ami_2"/>
    <property type="match status" value="1"/>
</dbReference>
<dbReference type="GO" id="GO:0042834">
    <property type="term" value="F:peptidoglycan binding"/>
    <property type="evidence" value="ECO:0007669"/>
    <property type="project" value="InterPro"/>
</dbReference>
<dbReference type="AlphaFoldDB" id="U5EZQ9"/>
<protein>
    <recommendedName>
        <fullName evidence="6">Peptidoglycan-recognition protein</fullName>
    </recommendedName>
</protein>
<dbReference type="SUPFAM" id="SSF55846">
    <property type="entry name" value="N-acetylmuramoyl-L-alanine amidase-like"/>
    <property type="match status" value="1"/>
</dbReference>
<evidence type="ECO:0000256" key="1">
    <source>
        <dbReference type="ARBA" id="ARBA00007553"/>
    </source>
</evidence>
<dbReference type="GO" id="GO:0008745">
    <property type="term" value="F:N-acetylmuramoyl-L-alanine amidase activity"/>
    <property type="evidence" value="ECO:0007669"/>
    <property type="project" value="InterPro"/>
</dbReference>
<dbReference type="EMBL" id="GANO01000330">
    <property type="protein sequence ID" value="JAB59541.1"/>
    <property type="molecule type" value="mRNA"/>
</dbReference>
<evidence type="ECO:0000256" key="6">
    <source>
        <dbReference type="PIRNR" id="PIRNR037945"/>
    </source>
</evidence>
<dbReference type="CDD" id="cd06583">
    <property type="entry name" value="PGRP"/>
    <property type="match status" value="1"/>
</dbReference>
<dbReference type="PIRSF" id="PIRSF037945">
    <property type="entry name" value="PGRPs"/>
    <property type="match status" value="1"/>
</dbReference>
<evidence type="ECO:0000256" key="7">
    <source>
        <dbReference type="PIRSR" id="PIRSR037945-1"/>
    </source>
</evidence>
<dbReference type="Gene3D" id="3.40.80.10">
    <property type="entry name" value="Peptidoglycan recognition protein-like"/>
    <property type="match status" value="1"/>
</dbReference>
<dbReference type="FunFam" id="3.40.80.10:FF:000001">
    <property type="entry name" value="Peptidoglycan recognition protein 1"/>
    <property type="match status" value="1"/>
</dbReference>
<feature type="domain" description="Peptidoglycan recognition protein family" evidence="10">
    <location>
        <begin position="31"/>
        <end position="173"/>
    </location>
</feature>
<accession>U5EZQ9</accession>
<dbReference type="InterPro" id="IPR036505">
    <property type="entry name" value="Amidase/PGRP_sf"/>
</dbReference>
<dbReference type="InterPro" id="IPR015510">
    <property type="entry name" value="PGRP"/>
</dbReference>
<comment type="similarity">
    <text evidence="1 6">Belongs to the N-acetylmuramoyl-L-alanine amidase 2 family.</text>
</comment>